<sequence length="399" mass="43012">MTKDLVEVKSEFDAEFRRFSIPRVTDRGFLDFCQVVENIHHLSGISFVVFYTDPVGDLLPITNNDNFKKALATTVTLLRLTVQRKDENWSDLIGYSTLNRKKEKAGQNKILAQLPLTNHHHHSPSKPNKNNKSPPLKIGMPEDFRQVSAIIDVDKVPQHHRRVRLLKHGSDKPLGFYIRDGVNIKVTPTGLDKIPGIFISRLVAGGLAESTGLISVNDEIVEVNGIEVQGKTLDQVTDMMIANSCNLIITVKPANQRGDAAAQSMTGDTGGKFLPRTTTTTTTTVRNTNQRMSQMSVGSTASSGASDFHDDDDMDEVRDLTGPASSSVGALKGNGSGSSSGSGGSDRTSSKASSTASSKASSTINVTTDSAAAGKRKRIITNGQLVTRHPAETGQDLTL</sequence>
<dbReference type="GO" id="GO:0051301">
    <property type="term" value="P:cell division"/>
    <property type="evidence" value="ECO:0007669"/>
    <property type="project" value="UniProtKB-KW"/>
</dbReference>
<evidence type="ECO:0000313" key="15">
    <source>
        <dbReference type="EMBL" id="OQV12474.1"/>
    </source>
</evidence>
<dbReference type="Pfam" id="PF00564">
    <property type="entry name" value="PB1"/>
    <property type="match status" value="1"/>
</dbReference>
<dbReference type="GO" id="GO:0005737">
    <property type="term" value="C:cytoplasm"/>
    <property type="evidence" value="ECO:0007669"/>
    <property type="project" value="UniProtKB-SubCell"/>
</dbReference>
<evidence type="ECO:0000256" key="5">
    <source>
        <dbReference type="ARBA" id="ARBA00022427"/>
    </source>
</evidence>
<dbReference type="InterPro" id="IPR053793">
    <property type="entry name" value="PB1-like"/>
</dbReference>
<keyword evidence="6" id="KW-1003">Cell membrane</keyword>
<evidence type="ECO:0000256" key="8">
    <source>
        <dbReference type="ARBA" id="ARBA00022618"/>
    </source>
</evidence>
<organism evidence="15 16">
    <name type="scientific">Hypsibius exemplaris</name>
    <name type="common">Freshwater tardigrade</name>
    <dbReference type="NCBI Taxonomy" id="2072580"/>
    <lineage>
        <taxon>Eukaryota</taxon>
        <taxon>Metazoa</taxon>
        <taxon>Ecdysozoa</taxon>
        <taxon>Tardigrada</taxon>
        <taxon>Eutardigrada</taxon>
        <taxon>Parachela</taxon>
        <taxon>Hypsibioidea</taxon>
        <taxon>Hypsibiidae</taxon>
        <taxon>Hypsibius</taxon>
    </lineage>
</organism>
<dbReference type="SUPFAM" id="SSF50156">
    <property type="entry name" value="PDZ domain-like"/>
    <property type="match status" value="1"/>
</dbReference>
<dbReference type="EMBL" id="MTYJ01000144">
    <property type="protein sequence ID" value="OQV12474.1"/>
    <property type="molecule type" value="Genomic_DNA"/>
</dbReference>
<feature type="compositionally biased region" description="Gly residues" evidence="12">
    <location>
        <begin position="332"/>
        <end position="344"/>
    </location>
</feature>
<evidence type="ECO:0000259" key="13">
    <source>
        <dbReference type="PROSITE" id="PS50106"/>
    </source>
</evidence>
<dbReference type="GO" id="GO:0005923">
    <property type="term" value="C:bicellular tight junction"/>
    <property type="evidence" value="ECO:0007669"/>
    <property type="project" value="UniProtKB-SubCell"/>
</dbReference>
<reference evidence="16" key="1">
    <citation type="submission" date="2017-01" db="EMBL/GenBank/DDBJ databases">
        <title>Comparative genomics of anhydrobiosis in the tardigrade Hypsibius dujardini.</title>
        <authorList>
            <person name="Yoshida Y."/>
            <person name="Koutsovoulos G."/>
            <person name="Laetsch D."/>
            <person name="Stevens L."/>
            <person name="Kumar S."/>
            <person name="Horikawa D."/>
            <person name="Ishino K."/>
            <person name="Komine S."/>
            <person name="Tomita M."/>
            <person name="Blaxter M."/>
            <person name="Arakawa K."/>
        </authorList>
    </citation>
    <scope>NUCLEOTIDE SEQUENCE [LARGE SCALE GENOMIC DNA]</scope>
    <source>
        <strain evidence="16">Z151</strain>
    </source>
</reference>
<dbReference type="Gene3D" id="3.10.20.90">
    <property type="entry name" value="Phosphatidylinositol 3-kinase Catalytic Subunit, Chain A, domain 1"/>
    <property type="match status" value="1"/>
</dbReference>
<keyword evidence="7" id="KW-0963">Cytoplasm</keyword>
<feature type="domain" description="PDZ" evidence="13">
    <location>
        <begin position="162"/>
        <end position="255"/>
    </location>
</feature>
<keyword evidence="9" id="KW-0965">Cell junction</keyword>
<evidence type="ECO:0000256" key="10">
    <source>
        <dbReference type="ARBA" id="ARBA00023136"/>
    </source>
</evidence>
<dbReference type="GO" id="GO:0007098">
    <property type="term" value="P:centrosome cycle"/>
    <property type="evidence" value="ECO:0007669"/>
    <property type="project" value="TreeGrafter"/>
</dbReference>
<proteinExistence type="inferred from homology"/>
<evidence type="ECO:0000256" key="4">
    <source>
        <dbReference type="ARBA" id="ARBA00008625"/>
    </source>
</evidence>
<keyword evidence="11" id="KW-0131">Cell cycle</keyword>
<keyword evidence="16" id="KW-1185">Reference proteome</keyword>
<dbReference type="PANTHER" id="PTHR14102:SF11">
    <property type="entry name" value="LD29223P"/>
    <property type="match status" value="1"/>
</dbReference>
<dbReference type="SMART" id="SM00666">
    <property type="entry name" value="PB1"/>
    <property type="match status" value="1"/>
</dbReference>
<keyword evidence="8" id="KW-0132">Cell division</keyword>
<evidence type="ECO:0000259" key="14">
    <source>
        <dbReference type="PROSITE" id="PS51745"/>
    </source>
</evidence>
<evidence type="ECO:0000256" key="3">
    <source>
        <dbReference type="ARBA" id="ARBA00004496"/>
    </source>
</evidence>
<dbReference type="InterPro" id="IPR001478">
    <property type="entry name" value="PDZ"/>
</dbReference>
<dbReference type="InterPro" id="IPR000270">
    <property type="entry name" value="PB1_dom"/>
</dbReference>
<keyword evidence="10" id="KW-0472">Membrane</keyword>
<evidence type="ECO:0000256" key="12">
    <source>
        <dbReference type="SAM" id="MobiDB-lite"/>
    </source>
</evidence>
<feature type="compositionally biased region" description="Polar residues" evidence="12">
    <location>
        <begin position="285"/>
        <end position="305"/>
    </location>
</feature>
<dbReference type="AlphaFoldDB" id="A0A1W0WB86"/>
<feature type="compositionally biased region" description="Low complexity" evidence="12">
    <location>
        <begin position="125"/>
        <end position="135"/>
    </location>
</feature>
<name>A0A1W0WB86_HYPEX</name>
<dbReference type="Pfam" id="PF00595">
    <property type="entry name" value="PDZ"/>
    <property type="match status" value="1"/>
</dbReference>
<dbReference type="SUPFAM" id="SSF54277">
    <property type="entry name" value="CAD &amp; PB1 domains"/>
    <property type="match status" value="1"/>
</dbReference>
<feature type="compositionally biased region" description="Low complexity" evidence="12">
    <location>
        <begin position="350"/>
        <end position="363"/>
    </location>
</feature>
<dbReference type="GO" id="GO:0005886">
    <property type="term" value="C:plasma membrane"/>
    <property type="evidence" value="ECO:0007669"/>
    <property type="project" value="UniProtKB-SubCell"/>
</dbReference>
<protein>
    <submittedName>
        <fullName evidence="15">Partitioning defective 6-like protein gamma</fullName>
    </submittedName>
</protein>
<evidence type="ECO:0000256" key="9">
    <source>
        <dbReference type="ARBA" id="ARBA00022949"/>
    </source>
</evidence>
<dbReference type="PANTHER" id="PTHR14102">
    <property type="entry name" value="PAR-6-RELATED"/>
    <property type="match status" value="1"/>
</dbReference>
<dbReference type="CDD" id="cd06718">
    <property type="entry name" value="PDZ_Par6-like"/>
    <property type="match status" value="1"/>
</dbReference>
<keyword evidence="5" id="KW-0796">Tight junction</keyword>
<dbReference type="PROSITE" id="PS50106">
    <property type="entry name" value="PDZ"/>
    <property type="match status" value="1"/>
</dbReference>
<evidence type="ECO:0000313" key="16">
    <source>
        <dbReference type="Proteomes" id="UP000192578"/>
    </source>
</evidence>
<dbReference type="OrthoDB" id="5868434at2759"/>
<feature type="region of interest" description="Disordered" evidence="12">
    <location>
        <begin position="115"/>
        <end position="137"/>
    </location>
</feature>
<gene>
    <name evidence="15" type="ORF">BV898_13274</name>
</gene>
<dbReference type="InterPro" id="IPR051741">
    <property type="entry name" value="PAR6_homolog"/>
</dbReference>
<evidence type="ECO:0000256" key="2">
    <source>
        <dbReference type="ARBA" id="ARBA00004435"/>
    </source>
</evidence>
<feature type="domain" description="PB1" evidence="14">
    <location>
        <begin position="5"/>
        <end position="85"/>
    </location>
</feature>
<dbReference type="FunFam" id="2.30.42.10:FF:000030">
    <property type="entry name" value="Partitioning defective 6 homolog beta"/>
    <property type="match status" value="1"/>
</dbReference>
<dbReference type="FunFam" id="3.10.20.90:FF:000031">
    <property type="entry name" value="Partitioning defective 6 homolog alpha"/>
    <property type="match status" value="1"/>
</dbReference>
<feature type="region of interest" description="Disordered" evidence="12">
    <location>
        <begin position="260"/>
        <end position="399"/>
    </location>
</feature>
<dbReference type="Gene3D" id="2.30.42.10">
    <property type="match status" value="1"/>
</dbReference>
<dbReference type="SMART" id="SM00228">
    <property type="entry name" value="PDZ"/>
    <property type="match status" value="1"/>
</dbReference>
<dbReference type="PROSITE" id="PS51745">
    <property type="entry name" value="PB1"/>
    <property type="match status" value="1"/>
</dbReference>
<comment type="similarity">
    <text evidence="4">Belongs to the PAR6 family.</text>
</comment>
<evidence type="ECO:0000256" key="7">
    <source>
        <dbReference type="ARBA" id="ARBA00022490"/>
    </source>
</evidence>
<evidence type="ECO:0000256" key="6">
    <source>
        <dbReference type="ARBA" id="ARBA00022475"/>
    </source>
</evidence>
<dbReference type="InterPro" id="IPR036034">
    <property type="entry name" value="PDZ_sf"/>
</dbReference>
<dbReference type="Proteomes" id="UP000192578">
    <property type="component" value="Unassembled WGS sequence"/>
</dbReference>
<evidence type="ECO:0000256" key="1">
    <source>
        <dbReference type="ARBA" id="ARBA00004236"/>
    </source>
</evidence>
<accession>A0A1W0WB86</accession>
<comment type="subcellular location">
    <subcellularLocation>
        <location evidence="2">Cell junction</location>
        <location evidence="2">Tight junction</location>
    </subcellularLocation>
    <subcellularLocation>
        <location evidence="1">Cell membrane</location>
    </subcellularLocation>
    <subcellularLocation>
        <location evidence="3">Cytoplasm</location>
    </subcellularLocation>
</comment>
<evidence type="ECO:0000256" key="11">
    <source>
        <dbReference type="ARBA" id="ARBA00023306"/>
    </source>
</evidence>
<comment type="caution">
    <text evidence="15">The sequence shown here is derived from an EMBL/GenBank/DDBJ whole genome shotgun (WGS) entry which is preliminary data.</text>
</comment>